<comment type="caution">
    <text evidence="1">The sequence shown here is derived from an EMBL/GenBank/DDBJ whole genome shotgun (WGS) entry which is preliminary data.</text>
</comment>
<feature type="non-terminal residue" evidence="1">
    <location>
        <position position="28"/>
    </location>
</feature>
<organism evidence="1">
    <name type="scientific">Tanacetum cinerariifolium</name>
    <name type="common">Dalmatian daisy</name>
    <name type="synonym">Chrysanthemum cinerariifolium</name>
    <dbReference type="NCBI Taxonomy" id="118510"/>
    <lineage>
        <taxon>Eukaryota</taxon>
        <taxon>Viridiplantae</taxon>
        <taxon>Streptophyta</taxon>
        <taxon>Embryophyta</taxon>
        <taxon>Tracheophyta</taxon>
        <taxon>Spermatophyta</taxon>
        <taxon>Magnoliopsida</taxon>
        <taxon>eudicotyledons</taxon>
        <taxon>Gunneridae</taxon>
        <taxon>Pentapetalae</taxon>
        <taxon>asterids</taxon>
        <taxon>campanulids</taxon>
        <taxon>Asterales</taxon>
        <taxon>Asteraceae</taxon>
        <taxon>Asteroideae</taxon>
        <taxon>Anthemideae</taxon>
        <taxon>Anthemidinae</taxon>
        <taxon>Tanacetum</taxon>
    </lineage>
</organism>
<dbReference type="AlphaFoldDB" id="A0A699WJ22"/>
<name>A0A699WJ22_TANCI</name>
<evidence type="ECO:0000313" key="1">
    <source>
        <dbReference type="EMBL" id="GFD47685.1"/>
    </source>
</evidence>
<sequence length="28" mass="3363">MVRLHDTSLNWTSEMYYELCSALQEDRA</sequence>
<gene>
    <name evidence="1" type="ORF">Tci_919654</name>
</gene>
<protein>
    <submittedName>
        <fullName evidence="1">Uncharacterized protein</fullName>
    </submittedName>
</protein>
<dbReference type="EMBL" id="BKCJ011705135">
    <property type="protein sequence ID" value="GFD47685.1"/>
    <property type="molecule type" value="Genomic_DNA"/>
</dbReference>
<proteinExistence type="predicted"/>
<reference evidence="1" key="1">
    <citation type="journal article" date="2019" name="Sci. Rep.">
        <title>Draft genome of Tanacetum cinerariifolium, the natural source of mosquito coil.</title>
        <authorList>
            <person name="Yamashiro T."/>
            <person name="Shiraishi A."/>
            <person name="Satake H."/>
            <person name="Nakayama K."/>
        </authorList>
    </citation>
    <scope>NUCLEOTIDE SEQUENCE</scope>
</reference>
<accession>A0A699WJ22</accession>